<evidence type="ECO:0008006" key="11">
    <source>
        <dbReference type="Google" id="ProtNLM"/>
    </source>
</evidence>
<sequence length="405" mass="45979">MYTWERTEKVRKNPKSPSFSSSLLDEIYREIDGSSETYRDFKQPKEKNVKKLQCSNNNVNGGSDRAKASGRTVEDEEMTSLRRACLIEKWMEKKVNEKVSSRKGSLLSEFDEKYLVQDNDPLFFSSSSCSSDSSFGGFSSSETESFGAGNWKSGSFPAPKPIRTTVQKSDQFYLFDDYRNHQTHKTEEGLIKSKTRAVKIYENLKKMKQPISPGGRLTGFINSLFTHGDPKKTKNLHQNHNRVYDLNGVYDLSCHKTQKSSKCSSASSFSRSCLSKDSTRSKEKLNNGIKRTVSFFPVSVIVDEHSRPCGQKCVYADELETNGGVKLQQNQKTNDLVTRKYYKENDGDADADDDYEDDAASDSSSDLFELDHLSVFKNDRFCDDLPVYETTYMEKNRAIATGYIP</sequence>
<dbReference type="InterPro" id="IPR039621">
    <property type="entry name" value="BG1-like"/>
</dbReference>
<gene>
    <name evidence="9" type="ORF">POM88_034042</name>
</gene>
<feature type="region of interest" description="Disordered" evidence="8">
    <location>
        <begin position="1"/>
        <end position="20"/>
    </location>
</feature>
<dbReference type="AlphaFoldDB" id="A0AAD8MA70"/>
<dbReference type="EMBL" id="JAUIZM010000008">
    <property type="protein sequence ID" value="KAK1367950.1"/>
    <property type="molecule type" value="Genomic_DNA"/>
</dbReference>
<reference evidence="9" key="1">
    <citation type="submission" date="2023-02" db="EMBL/GenBank/DDBJ databases">
        <title>Genome of toxic invasive species Heracleum sosnowskyi carries increased number of genes despite the absence of recent whole-genome duplications.</title>
        <authorList>
            <person name="Schelkunov M."/>
            <person name="Shtratnikova V."/>
            <person name="Makarenko M."/>
            <person name="Klepikova A."/>
            <person name="Omelchenko D."/>
            <person name="Novikova G."/>
            <person name="Obukhova E."/>
            <person name="Bogdanov V."/>
            <person name="Penin A."/>
            <person name="Logacheva M."/>
        </authorList>
    </citation>
    <scope>NUCLEOTIDE SEQUENCE</scope>
    <source>
        <strain evidence="9">Hsosn_3</strain>
        <tissue evidence="9">Leaf</tissue>
    </source>
</reference>
<reference evidence="9" key="2">
    <citation type="submission" date="2023-05" db="EMBL/GenBank/DDBJ databases">
        <authorList>
            <person name="Schelkunov M.I."/>
        </authorList>
    </citation>
    <scope>NUCLEOTIDE SEQUENCE</scope>
    <source>
        <strain evidence="9">Hsosn_3</strain>
        <tissue evidence="9">Leaf</tissue>
    </source>
</reference>
<comment type="function">
    <text evidence="1">Involved in auxin transport. Regulator of the auxin signaling pathway.</text>
</comment>
<evidence type="ECO:0000256" key="4">
    <source>
        <dbReference type="ARBA" id="ARBA00022448"/>
    </source>
</evidence>
<keyword evidence="6" id="KW-0472">Membrane</keyword>
<keyword evidence="7" id="KW-0927">Auxin signaling pathway</keyword>
<dbReference type="PANTHER" id="PTHR33541:SF12">
    <property type="entry name" value="PROTEIN BIG GRAIN 1-LIKE A"/>
    <property type="match status" value="1"/>
</dbReference>
<name>A0AAD8MA70_9APIA</name>
<evidence type="ECO:0000256" key="3">
    <source>
        <dbReference type="ARBA" id="ARBA00010067"/>
    </source>
</evidence>
<comment type="similarity">
    <text evidence="3">Belongs to the BIG GRAIN 1 (BG1) plant protein family.</text>
</comment>
<comment type="caution">
    <text evidence="9">The sequence shown here is derived from an EMBL/GenBank/DDBJ whole genome shotgun (WGS) entry which is preliminary data.</text>
</comment>
<dbReference type="GO" id="GO:0005886">
    <property type="term" value="C:plasma membrane"/>
    <property type="evidence" value="ECO:0007669"/>
    <property type="project" value="UniProtKB-SubCell"/>
</dbReference>
<keyword evidence="10" id="KW-1185">Reference proteome</keyword>
<proteinExistence type="inferred from homology"/>
<comment type="subcellular location">
    <subcellularLocation>
        <location evidence="2">Cell membrane</location>
    </subcellularLocation>
</comment>
<feature type="compositionally biased region" description="Basic and acidic residues" evidence="8">
    <location>
        <begin position="1"/>
        <end position="11"/>
    </location>
</feature>
<evidence type="ECO:0000256" key="8">
    <source>
        <dbReference type="SAM" id="MobiDB-lite"/>
    </source>
</evidence>
<evidence type="ECO:0000256" key="2">
    <source>
        <dbReference type="ARBA" id="ARBA00004236"/>
    </source>
</evidence>
<accession>A0AAD8MA70</accession>
<evidence type="ECO:0000256" key="7">
    <source>
        <dbReference type="ARBA" id="ARBA00023294"/>
    </source>
</evidence>
<dbReference type="Proteomes" id="UP001237642">
    <property type="component" value="Unassembled WGS sequence"/>
</dbReference>
<protein>
    <recommendedName>
        <fullName evidence="11">Protein BIG GRAIN 1-like B</fullName>
    </recommendedName>
</protein>
<evidence type="ECO:0000256" key="5">
    <source>
        <dbReference type="ARBA" id="ARBA00022475"/>
    </source>
</evidence>
<keyword evidence="4" id="KW-0813">Transport</keyword>
<dbReference type="GO" id="GO:0009734">
    <property type="term" value="P:auxin-activated signaling pathway"/>
    <property type="evidence" value="ECO:0007669"/>
    <property type="project" value="UniProtKB-KW"/>
</dbReference>
<evidence type="ECO:0000313" key="10">
    <source>
        <dbReference type="Proteomes" id="UP001237642"/>
    </source>
</evidence>
<dbReference type="PANTHER" id="PTHR33541">
    <property type="entry name" value="PROTEIN BIG GRAIN 1-LIKE A-RELATED"/>
    <property type="match status" value="1"/>
</dbReference>
<evidence type="ECO:0000256" key="1">
    <source>
        <dbReference type="ARBA" id="ARBA00002281"/>
    </source>
</evidence>
<organism evidence="9 10">
    <name type="scientific">Heracleum sosnowskyi</name>
    <dbReference type="NCBI Taxonomy" id="360622"/>
    <lineage>
        <taxon>Eukaryota</taxon>
        <taxon>Viridiplantae</taxon>
        <taxon>Streptophyta</taxon>
        <taxon>Embryophyta</taxon>
        <taxon>Tracheophyta</taxon>
        <taxon>Spermatophyta</taxon>
        <taxon>Magnoliopsida</taxon>
        <taxon>eudicotyledons</taxon>
        <taxon>Gunneridae</taxon>
        <taxon>Pentapetalae</taxon>
        <taxon>asterids</taxon>
        <taxon>campanulids</taxon>
        <taxon>Apiales</taxon>
        <taxon>Apiaceae</taxon>
        <taxon>Apioideae</taxon>
        <taxon>apioid superclade</taxon>
        <taxon>Tordylieae</taxon>
        <taxon>Tordyliinae</taxon>
        <taxon>Heracleum</taxon>
    </lineage>
</organism>
<evidence type="ECO:0000256" key="6">
    <source>
        <dbReference type="ARBA" id="ARBA00023136"/>
    </source>
</evidence>
<feature type="region of interest" description="Disordered" evidence="8">
    <location>
        <begin position="55"/>
        <end position="74"/>
    </location>
</feature>
<evidence type="ECO:0000313" key="9">
    <source>
        <dbReference type="EMBL" id="KAK1367950.1"/>
    </source>
</evidence>
<keyword evidence="5" id="KW-1003">Cell membrane</keyword>